<accession>A0A6J6F3A1</accession>
<evidence type="ECO:0000313" key="1">
    <source>
        <dbReference type="EMBL" id="CAB4583302.1"/>
    </source>
</evidence>
<gene>
    <name evidence="1" type="ORF">UFOPK1762_00800</name>
</gene>
<proteinExistence type="predicted"/>
<dbReference type="AlphaFoldDB" id="A0A6J6F3A1"/>
<organism evidence="1">
    <name type="scientific">freshwater metagenome</name>
    <dbReference type="NCBI Taxonomy" id="449393"/>
    <lineage>
        <taxon>unclassified sequences</taxon>
        <taxon>metagenomes</taxon>
        <taxon>ecological metagenomes</taxon>
    </lineage>
</organism>
<dbReference type="EMBL" id="CAEZTY010000023">
    <property type="protein sequence ID" value="CAB4583302.1"/>
    <property type="molecule type" value="Genomic_DNA"/>
</dbReference>
<name>A0A6J6F3A1_9ZZZZ</name>
<reference evidence="1" key="1">
    <citation type="submission" date="2020-05" db="EMBL/GenBank/DDBJ databases">
        <authorList>
            <person name="Chiriac C."/>
            <person name="Salcher M."/>
            <person name="Ghai R."/>
            <person name="Kavagutti S V."/>
        </authorList>
    </citation>
    <scope>NUCLEOTIDE SEQUENCE</scope>
</reference>
<protein>
    <submittedName>
        <fullName evidence="1">Unannotated protein</fullName>
    </submittedName>
</protein>
<sequence length="41" mass="4673">MFHLLNLDKVGIDDASKRDFVEVNLLAQDEVKQQVEGTLED</sequence>